<protein>
    <recommendedName>
        <fullName evidence="3 13">GPI inositol-deacylase</fullName>
        <ecNumber evidence="13">3.1.-.-</ecNumber>
    </recommendedName>
</protein>
<dbReference type="InterPro" id="IPR056824">
    <property type="entry name" value="PGAP1_TMD"/>
</dbReference>
<comment type="subcellular location">
    <subcellularLocation>
        <location evidence="1">Endoplasmic reticulum membrane</location>
        <topology evidence="1">Multi-pass membrane protein</topology>
    </subcellularLocation>
</comment>
<evidence type="ECO:0000256" key="10">
    <source>
        <dbReference type="ARBA" id="ARBA00023136"/>
    </source>
</evidence>
<keyword evidence="17" id="KW-1185">Reference proteome</keyword>
<feature type="domain" description="GPI inositol-deacylase PGAP1-like alpha/beta" evidence="14">
    <location>
        <begin position="85"/>
        <end position="289"/>
    </location>
</feature>
<evidence type="ECO:0000256" key="12">
    <source>
        <dbReference type="ARBA" id="ARBA00093318"/>
    </source>
</evidence>
<name>A0A8D0F202_STROC</name>
<evidence type="ECO:0000256" key="3">
    <source>
        <dbReference type="ARBA" id="ARBA00015856"/>
    </source>
</evidence>
<sequence length="874" mass="99357">MGRGGCWPPALAALFYGALAAVALLGVRDVLFVYEENRCSMTYMYEYPEYLKIKLPKKTARRYPAYELYLYGEGNYAEENKNLLLTGIPVLFLPGNAGSYKQVRSLGSIALRKAEDVDFKYHFNFFSVNFNEELVALYGGSLQRQTKFVHECIKVILKLYRNREFAPTSVAIVGHSMGGLVARALLTLKNFKPELINLLITQATPHVAPVMPLDRYLTDFYTAVNNHWILKAQDLRNLTTLSVAGGFRDYQVRSGLAFLPRLSQHDSALSVVSSAVPRVWASTDHLSIITEDPKKRMSVLNHHFVRHPAKIFEENPEAFTGLTGAFIWITVKASKWTYSVYNDSNGKYFTFPLASHRKSYSHVYCENSMLVRKSFFNVWRYVQSWLSLFFLFLFFPFYFKVVILKLQDYPSLSHIVIQVPPTVGNKYTLDCEFFKEDSRRVQLPVTHLFSFGFSSSKITLNSTGLLYNVQLQHFNQIYQAFKIYIESHCQSLKGKYNCSFRVPSSTEISAKLHIAQPQNDSRVPELNIYSSSDCQYEVILKTSLLQILGQIIRFHAGALPVYVVSNILLTYGGQLSTLISAGQCSDFSLELVRTAKPYKVEPLLSIVVFLQGFNWFREIWESLSLPEVDAAVLSSQDAWFPLVSLILFLLGTGIAYWNGVFFSTSLRLFSSLWLTLFRPTVLRKDNKLITPRRFCVVLSLALVSWTTCGAFAVFLIYLQYLFKVLKETSQNFSIYTVKNQSSMDSTSKATQSLCNSTIAEGISSLKMHVTILNLFTWIVLLNLPSLIYWLKNLRYSVRLDPDPCRSTAIILVCILEILMNSSTSEVKSSKLLKIAAKVPLPLSVAMLAFGRMHLYKVPHFVTFSLILHVLCCIV</sequence>
<reference evidence="16" key="2">
    <citation type="submission" date="2025-09" db="UniProtKB">
        <authorList>
            <consortium name="Ensembl"/>
        </authorList>
    </citation>
    <scope>IDENTIFICATION</scope>
</reference>
<evidence type="ECO:0000256" key="5">
    <source>
        <dbReference type="ARBA" id="ARBA00022692"/>
    </source>
</evidence>
<dbReference type="PANTHER" id="PTHR15495:SF7">
    <property type="entry name" value="GPI INOSITOL-DEACYLASE"/>
    <property type="match status" value="1"/>
</dbReference>
<dbReference type="GO" id="GO:0006888">
    <property type="term" value="P:endoplasmic reticulum to Golgi vesicle-mediated transport"/>
    <property type="evidence" value="ECO:0007669"/>
    <property type="project" value="TreeGrafter"/>
</dbReference>
<dbReference type="GO" id="GO:0015031">
    <property type="term" value="P:protein transport"/>
    <property type="evidence" value="ECO:0007669"/>
    <property type="project" value="UniProtKB-KW"/>
</dbReference>
<keyword evidence="10 13" id="KW-0472">Membrane</keyword>
<evidence type="ECO:0000313" key="17">
    <source>
        <dbReference type="Proteomes" id="UP000694551"/>
    </source>
</evidence>
<dbReference type="Gene3D" id="3.40.50.1820">
    <property type="entry name" value="alpha/beta hydrolase"/>
    <property type="match status" value="1"/>
</dbReference>
<dbReference type="GO" id="GO:0005789">
    <property type="term" value="C:endoplasmic reticulum membrane"/>
    <property type="evidence" value="ECO:0007669"/>
    <property type="project" value="UniProtKB-SubCell"/>
</dbReference>
<keyword evidence="4 13" id="KW-0813">Transport</keyword>
<dbReference type="GO" id="GO:0050185">
    <property type="term" value="F:phosphatidylinositol deacylase activity"/>
    <property type="evidence" value="ECO:0007669"/>
    <property type="project" value="TreeGrafter"/>
</dbReference>
<evidence type="ECO:0000256" key="6">
    <source>
        <dbReference type="ARBA" id="ARBA00022801"/>
    </source>
</evidence>
<dbReference type="InterPro" id="IPR029058">
    <property type="entry name" value="AB_hydrolase_fold"/>
</dbReference>
<dbReference type="FunFam" id="3.40.50.1820:FF:000026">
    <property type="entry name" value="GPI inositol-deacylase"/>
    <property type="match status" value="1"/>
</dbReference>
<evidence type="ECO:0000256" key="1">
    <source>
        <dbReference type="ARBA" id="ARBA00004477"/>
    </source>
</evidence>
<feature type="transmembrane region" description="Helical" evidence="13">
    <location>
        <begin position="638"/>
        <end position="658"/>
    </location>
</feature>
<dbReference type="AlphaFoldDB" id="A0A8D0F202"/>
<evidence type="ECO:0000256" key="13">
    <source>
        <dbReference type="RuleBase" id="RU365011"/>
    </source>
</evidence>
<dbReference type="InterPro" id="IPR039529">
    <property type="entry name" value="PGAP1/BST1"/>
</dbReference>
<keyword evidence="11" id="KW-0325">Glycoprotein</keyword>
<accession>A0A8D0F202</accession>
<keyword evidence="5 13" id="KW-0812">Transmembrane</keyword>
<proteinExistence type="inferred from homology"/>
<dbReference type="Pfam" id="PF07819">
    <property type="entry name" value="PGAP1"/>
    <property type="match status" value="1"/>
</dbReference>
<evidence type="ECO:0000256" key="2">
    <source>
        <dbReference type="ARBA" id="ARBA00006931"/>
    </source>
</evidence>
<evidence type="ECO:0000256" key="9">
    <source>
        <dbReference type="ARBA" id="ARBA00022989"/>
    </source>
</evidence>
<dbReference type="GO" id="GO:0006505">
    <property type="term" value="P:GPI anchor metabolic process"/>
    <property type="evidence" value="ECO:0007669"/>
    <property type="project" value="TreeGrafter"/>
</dbReference>
<evidence type="ECO:0000256" key="4">
    <source>
        <dbReference type="ARBA" id="ARBA00022448"/>
    </source>
</evidence>
<dbReference type="PANTHER" id="PTHR15495">
    <property type="entry name" value="NEGATIVE REGULATOR OF VESICLE FORMATION-RELATED"/>
    <property type="match status" value="1"/>
</dbReference>
<keyword evidence="9 13" id="KW-1133">Transmembrane helix</keyword>
<evidence type="ECO:0000256" key="8">
    <source>
        <dbReference type="ARBA" id="ARBA00022927"/>
    </source>
</evidence>
<evidence type="ECO:0000259" key="14">
    <source>
        <dbReference type="Pfam" id="PF07819"/>
    </source>
</evidence>
<dbReference type="InterPro" id="IPR012908">
    <property type="entry name" value="PGAP1-ab_dom-like"/>
</dbReference>
<feature type="transmembrane region" description="Helical" evidence="13">
    <location>
        <begin position="771"/>
        <end position="790"/>
    </location>
</feature>
<comment type="similarity">
    <text evidence="2 13">Belongs to the GPI inositol-deacylase family.</text>
</comment>
<feature type="domain" description="GPI inositol-deacylase transmembrane" evidence="15">
    <location>
        <begin position="558"/>
        <end position="873"/>
    </location>
</feature>
<evidence type="ECO:0000256" key="11">
    <source>
        <dbReference type="ARBA" id="ARBA00023180"/>
    </source>
</evidence>
<keyword evidence="8 13" id="KW-0653">Protein transport</keyword>
<reference evidence="16" key="1">
    <citation type="submission" date="2025-08" db="UniProtKB">
        <authorList>
            <consortium name="Ensembl"/>
        </authorList>
    </citation>
    <scope>IDENTIFICATION</scope>
</reference>
<comment type="function">
    <text evidence="12 13">GPI inositol-deacylase that catalyzes the remove of the acyl chain linked to the 2-OH position of inositol ring from the GPI-anchored protein (GPI-AP) in the endoplasmic reticulum. Initiates the post-attachment remodeling phase of GPI-AP biogenesis and participates in endoplasmic reticulum (ER)-to-Golgi transport of GPI-anchored protein.</text>
</comment>
<keyword evidence="7 13" id="KW-0256">Endoplasmic reticulum</keyword>
<feature type="transmembrane region" description="Helical" evidence="13">
    <location>
        <begin position="694"/>
        <end position="718"/>
    </location>
</feature>
<dbReference type="Proteomes" id="UP000694551">
    <property type="component" value="Unplaced"/>
</dbReference>
<dbReference type="Pfam" id="PF24660">
    <property type="entry name" value="PGAP1_3rd"/>
    <property type="match status" value="1"/>
</dbReference>
<evidence type="ECO:0000256" key="7">
    <source>
        <dbReference type="ARBA" id="ARBA00022824"/>
    </source>
</evidence>
<evidence type="ECO:0000259" key="15">
    <source>
        <dbReference type="Pfam" id="PF25140"/>
    </source>
</evidence>
<dbReference type="EC" id="3.1.-.-" evidence="13"/>
<organism evidence="16 17">
    <name type="scientific">Strix occidentalis caurina</name>
    <name type="common">northern spotted owl</name>
    <dbReference type="NCBI Taxonomy" id="311401"/>
    <lineage>
        <taxon>Eukaryota</taxon>
        <taxon>Metazoa</taxon>
        <taxon>Chordata</taxon>
        <taxon>Craniata</taxon>
        <taxon>Vertebrata</taxon>
        <taxon>Euteleostomi</taxon>
        <taxon>Archelosauria</taxon>
        <taxon>Archosauria</taxon>
        <taxon>Dinosauria</taxon>
        <taxon>Saurischia</taxon>
        <taxon>Theropoda</taxon>
        <taxon>Coelurosauria</taxon>
        <taxon>Aves</taxon>
        <taxon>Neognathae</taxon>
        <taxon>Neoaves</taxon>
        <taxon>Telluraves</taxon>
        <taxon>Strigiformes</taxon>
        <taxon>Strigidae</taxon>
        <taxon>Strix</taxon>
    </lineage>
</organism>
<feature type="transmembrane region" description="Helical" evidence="13">
    <location>
        <begin position="378"/>
        <end position="399"/>
    </location>
</feature>
<dbReference type="SUPFAM" id="SSF53474">
    <property type="entry name" value="alpha/beta-Hydrolases"/>
    <property type="match status" value="1"/>
</dbReference>
<evidence type="ECO:0000313" key="16">
    <source>
        <dbReference type="Ensembl" id="ENSSOCP00000008626.1"/>
    </source>
</evidence>
<dbReference type="Pfam" id="PF25140">
    <property type="entry name" value="PGAP1_TMD"/>
    <property type="match status" value="1"/>
</dbReference>
<dbReference type="Ensembl" id="ENSSOCT00000008846.1">
    <property type="protein sequence ID" value="ENSSOCP00000008626.1"/>
    <property type="gene ID" value="ENSSOCG00000005375.1"/>
</dbReference>
<keyword evidence="6 13" id="KW-0378">Hydrolase</keyword>
<comment type="caution">
    <text evidence="13">Lacks conserved residue(s) required for the propagation of feature annotation.</text>
</comment>